<proteinExistence type="predicted"/>
<name>A0A327ZEG7_9ACTN</name>
<dbReference type="AlphaFoldDB" id="A0A327ZEG7"/>
<evidence type="ECO:0008006" key="3">
    <source>
        <dbReference type="Google" id="ProtNLM"/>
    </source>
</evidence>
<reference evidence="1 2" key="1">
    <citation type="submission" date="2018-06" db="EMBL/GenBank/DDBJ databases">
        <title>Genomic Encyclopedia of Type Strains, Phase III (KMG-III): the genomes of soil and plant-associated and newly described type strains.</title>
        <authorList>
            <person name="Whitman W."/>
        </authorList>
    </citation>
    <scope>NUCLEOTIDE SEQUENCE [LARGE SCALE GENOMIC DNA]</scope>
    <source>
        <strain evidence="1 2">CGMCC 4.7090</strain>
    </source>
</reference>
<organism evidence="1 2">
    <name type="scientific">Actinoplanes lutulentus</name>
    <dbReference type="NCBI Taxonomy" id="1287878"/>
    <lineage>
        <taxon>Bacteria</taxon>
        <taxon>Bacillati</taxon>
        <taxon>Actinomycetota</taxon>
        <taxon>Actinomycetes</taxon>
        <taxon>Micromonosporales</taxon>
        <taxon>Micromonosporaceae</taxon>
        <taxon>Actinoplanes</taxon>
    </lineage>
</organism>
<protein>
    <recommendedName>
        <fullName evidence="3">SprT-like family protein</fullName>
    </recommendedName>
</protein>
<dbReference type="NCBIfam" id="NF041638">
    <property type="entry name" value="QRL_CxxC_CxxC"/>
    <property type="match status" value="1"/>
</dbReference>
<accession>A0A327ZEG7</accession>
<evidence type="ECO:0000313" key="2">
    <source>
        <dbReference type="Proteomes" id="UP000249341"/>
    </source>
</evidence>
<dbReference type="Proteomes" id="UP000249341">
    <property type="component" value="Unassembled WGS sequence"/>
</dbReference>
<dbReference type="EMBL" id="QLMJ01000004">
    <property type="protein sequence ID" value="RAK39740.1"/>
    <property type="molecule type" value="Genomic_DNA"/>
</dbReference>
<evidence type="ECO:0000313" key="1">
    <source>
        <dbReference type="EMBL" id="RAK39740.1"/>
    </source>
</evidence>
<gene>
    <name evidence="1" type="ORF">B0I29_104278</name>
</gene>
<keyword evidence="2" id="KW-1185">Reference proteome</keyword>
<comment type="caution">
    <text evidence="1">The sequence shown here is derived from an EMBL/GenBank/DDBJ whole genome shotgun (WGS) entry which is preliminary data.</text>
</comment>
<dbReference type="InterPro" id="IPR048142">
    <property type="entry name" value="QRL_CxxC_CxxC"/>
</dbReference>
<sequence length="373" mass="40694">MKTPVIADLTRTCQPFTTAGLLSALETAWAAIRGRHPEVPEVVLIVGSGSPAKPSAALKYGHFASLRWQHGDRQLPEVLISGEGLKRSPAEILVTLLHEAAHGLADVRGVQDTSRQGRWHNKKFATLAKELGLVAEKDDKLGYSPCKLSDQAAADYAATIQTLGKALNVFRHPEVIGEGKKRTNNNNGVSCECECPRKIRLSLEVFDKGAIVCASCEAAFLPEDVDRDTYEFPTFGQPCTHGDDQADPVPADANLDDPMVFFDPSGERYGIPTYPFKLAPTGLATLRQLRADGLRPGGQEIAAQLMWRRGHRRAFLYRIDLAVPKRTATAAQRAALDKAMTARRTCPECGVFQDYYIPRRTGACLDCTPGGAR</sequence>